<accession>A0A6J4PKI2</accession>
<evidence type="ECO:0000313" key="1">
    <source>
        <dbReference type="EMBL" id="CAA9418590.1"/>
    </source>
</evidence>
<proteinExistence type="predicted"/>
<organism evidence="1">
    <name type="scientific">uncultured Rubrobacteraceae bacterium</name>
    <dbReference type="NCBI Taxonomy" id="349277"/>
    <lineage>
        <taxon>Bacteria</taxon>
        <taxon>Bacillati</taxon>
        <taxon>Actinomycetota</taxon>
        <taxon>Rubrobacteria</taxon>
        <taxon>Rubrobacterales</taxon>
        <taxon>Rubrobacteraceae</taxon>
        <taxon>environmental samples</taxon>
    </lineage>
</organism>
<dbReference type="InterPro" id="IPR036890">
    <property type="entry name" value="HATPase_C_sf"/>
</dbReference>
<dbReference type="SUPFAM" id="SSF55874">
    <property type="entry name" value="ATPase domain of HSP90 chaperone/DNA topoisomerase II/histidine kinase"/>
    <property type="match status" value="1"/>
</dbReference>
<dbReference type="AlphaFoldDB" id="A0A6J4PKI2"/>
<dbReference type="EMBL" id="CADCUZ010000080">
    <property type="protein sequence ID" value="CAA9418590.1"/>
    <property type="molecule type" value="Genomic_DNA"/>
</dbReference>
<protein>
    <recommendedName>
        <fullName evidence="2">Histidine kinase/HSP90-like ATPase domain-containing protein</fullName>
    </recommendedName>
</protein>
<dbReference type="Gene3D" id="3.30.565.10">
    <property type="entry name" value="Histidine kinase-like ATPase, C-terminal domain"/>
    <property type="match status" value="1"/>
</dbReference>
<reference evidence="1" key="1">
    <citation type="submission" date="2020-02" db="EMBL/GenBank/DDBJ databases">
        <authorList>
            <person name="Meier V. D."/>
        </authorList>
    </citation>
    <scope>NUCLEOTIDE SEQUENCE</scope>
    <source>
        <strain evidence="1">AVDCRST_MAG55</strain>
    </source>
</reference>
<sequence length="68" mass="7471">MEDKPFNLSVLAAEVADRFLTRAAEEGVRLEVKFSGELPARGDPERTGQILAALLDNAVRHTPQREAP</sequence>
<name>A0A6J4PKI2_9ACTN</name>
<evidence type="ECO:0008006" key="2">
    <source>
        <dbReference type="Google" id="ProtNLM"/>
    </source>
</evidence>
<gene>
    <name evidence="1" type="ORF">AVDCRST_MAG55-1833</name>
</gene>